<evidence type="ECO:0000259" key="4">
    <source>
        <dbReference type="PROSITE" id="PS50106"/>
    </source>
</evidence>
<feature type="region of interest" description="Disordered" evidence="3">
    <location>
        <begin position="2416"/>
        <end position="2451"/>
    </location>
</feature>
<accession>A0A7J7R1Y6</accession>
<feature type="compositionally biased region" description="Low complexity" evidence="3">
    <location>
        <begin position="3149"/>
        <end position="3159"/>
    </location>
</feature>
<feature type="compositionally biased region" description="Basic and acidic residues" evidence="3">
    <location>
        <begin position="2571"/>
        <end position="2583"/>
    </location>
</feature>
<dbReference type="PANTHER" id="PTHR23348:SF37">
    <property type="entry name" value="PROTEIN AHNAK2"/>
    <property type="match status" value="1"/>
</dbReference>
<organism evidence="5 6">
    <name type="scientific">Pipistrellus kuhlii</name>
    <name type="common">Kuhl's pipistrelle</name>
    <dbReference type="NCBI Taxonomy" id="59472"/>
    <lineage>
        <taxon>Eukaryota</taxon>
        <taxon>Metazoa</taxon>
        <taxon>Chordata</taxon>
        <taxon>Craniata</taxon>
        <taxon>Vertebrata</taxon>
        <taxon>Euteleostomi</taxon>
        <taxon>Mammalia</taxon>
        <taxon>Eutheria</taxon>
        <taxon>Laurasiatheria</taxon>
        <taxon>Chiroptera</taxon>
        <taxon>Yangochiroptera</taxon>
        <taxon>Vespertilionidae</taxon>
        <taxon>Pipistrellus</taxon>
    </lineage>
</organism>
<sequence>MCDCFHMVLPAWPGAPGSVSGRQLQAEDPDADTEDDRSVTEGPAEEIIRPRPQGSSPVYECVAEGAGFALREDTQSRPGASGRRRSWWKRDSGDSRTFARMSRSEEAAEVMLKTEVEAGASGYSVTGGGDQGIFVKQVLKGSSAAKLFSLREGDQLLSATVFFDHINYEDALKILQYSEPYKVQFHIKRKLPAAGAEDGASGTAQHAPKHPGTQDEDGAEGGPDTPVRTLERDGDQERLISKSRGGRGGRAQRERLSWPKFQAARSQRGPRRSHSSSEAHEEGPAPDGSPTSSDTEAQFLAEERERAAAAGSQRRRRFLNLRFKADTEDATGKERRAQKHPSRTAPERAGGARPDGDLGLGDKEVVAHDSKFKMPKFRMPSFCSSGAATGAAGDVTLPSIQADLEATDLSIDLPSADVDIKTGELGVKIPEGHLPEGELEGRSSGVGLKGHLPKVHMPSVKMPKVDFKGPQVDIKGPKVDLTGTKAEVSAPDVSVSVPSVEVDIQTPGSKLEGDIVLRDIEEATWDGKFKIPRFKVPSFGVSRPETDWGTSVDMPEATSTGEARLPSLEGEMQVPGGALHVPSAEIELPGREWEVAVPKGEVSLGELKGRAEGATFQGHLPKVQKPSMKMPNVDFKSPQVDIKGPKLDLKGPKGEVTVPDMEVSMPSVEVDIQATGRTLEGDITLGDKEVVTKDSKFKMPKFKMPSFGTSVPSKDWGSSVDMPVPKATGKMNLPSIPGETAVAKGSVHLSSADLQFPKGEMEAALPEGEVTLGEMKGKRERDRFKGDMPKVQMPSMKMPKVDFKGPQVDIKGPKVDLQGPKGEVTIPDMEVSLPSVEVDIQAPSAKLEGDIVLGDTEVTTKDSKFKMPKFKMPSFGMSGPDKAMDASVDVTLPKAEADVSLPSIQTDIKTTDLSIDLPSADIDIKTGELGVKIPEGHLPEGELEGRSFGVGFKGHLPKVHMPSMKMPKVDFKGPQVDIKGPKVDLQGPKGEVTVPDMEVSLPSVEVDIQAPSAKLEGDIVLGDTEVTTKDSKLKMPKFKMPSFGMSGPGKAMDASVDVSLPSIQTDIKTTDLSIDLPSADIDIKTGELGVKIPEGHLPEGELEGRSFGVGFKGHLPNVHMPSMKMPKVDFKGPQVDIKGPKVDLQGPKGEVTVPDMEVSLPSVEVDIQAPSAKLEGDIVLGDTEVTTKDSKFKMPKFKMPSFGMSGPGKAMETSVDVSLPSIQTDIKTSDLTIELPSADVDVKTGELGVKIPEGHLPEGELEGRSFGVGFKGHLPKVHMPSMKMPKVDFKGPQVDIKGPKVDLKGPEGEVTVPEGEVKLGDVKGKAEGPTFKGHMPKVQMPSMKMPKVDFKGPRVDIKGPKVDLKGPEGEVTVPEGEVKLGEVKGKAEGPTFKGQMPKVQMPSMKMPKVDFKSPQVDIKGPTVDLQGPKGEVTVPDMEVSLPSVEVDIQAPSAKLEGDIVLGDTEVTTKDSKFKMPKFKTPSFGMSGPGKAMETSVDVSLPSIQTDIKTSDLTIELPSAHMDVKTGELGVKIPEGHLPEGELEGRSSGVGFKGHLPKVHMPSMKMPKVDFKGPQVDIKGPKVDLKGPEGEVTVPEGEVKLGEVKGKAEGPTFKGDMPKVQMPSMKMPKVDFKGPQVDIKGPKVDLQGPKVEVTVPDIEVSLPSVEVDIQALSAKLEGDIVLGDTEVTTKDSKFKMPKFKMPSFGMSGPDKAMDASVDLTLPKAEADVSLPSIQTDIKTTDLSIDLPSADIDIKTGELGVKIPEGHLPEGELEGRSSGVGFKGHLPKVHMPSMKMPKVDFKGPRVDIKGPKVDLQGPKGEVTVPDMEVSLPSVEVDIQAPSAKLEGDIVLGDTEVTTKDSKFKMPKFKMPSFGMSGPGKAMETSVDVSLPSIQTDIKTSDLTIELRSAHMDVKTGELGVKIPEGHLPEGELEGRSSGVGFKGHLPKVHMPSMKMPKVDFKGPRVDIKGLKVDLKGPEGEVTVPEGEVKLGEVKGKAEGPTFKGQMPKVQMPSMKMPKVDFKSPQVDIKGPKVDLQGPKGEVTVPDMEVSLPSVEVDIQAPSAKLEGDIVLGDTEVTTKDSKFKMPKFKMPSFGMSGPGKAMETSVDVSLPSIQTDIKTSDLTIELPSAHMDVKTGELGVKIPEGHLPEGELEGRSSGVGFKGHLPKVHMPSMKMPKVEFKGPQVDIKGPKVDLKGPEGEVTVPEGEVKLGEVKGKAEGPTFKGHMPKVQMPSMKMPKVDFKGPQVDIKGPKVDLQGPKGEVTVPDMEVSLPFGEVDISAPSTKLEGDIVLGDSEVTTKDSKFKMPKFKMPSFGVSQPRKDWGTSVDVSWSHSTEQASPTSLVGEIPAPAGSIHLPSAHLAVPGGEMVVPLRDGEVTVGELKGKGEGAKFKGHLPKVQMPSIKVPKVDIKGPKMDLKCTKGEVTPPGSETAPPSVEADIQEPHAKGTGDLGLEGKEVAARESKFKMPKVSMPFFRPSSSKTYSVSADRSVCRGDVGAAPGSPAVVGVGVTLGDPGAAKAPSVQAALPGRPGVSAAGPDIGGHRAEAEALAVCEGVTLTKFQATLPGAGVAPERPPETPSESRGDAHLFSAPGAADLPSQEPVPSSQTDGRPGPADPLIRTSYGRVTFPKFHRPRFRVSEASAEAGAWEGALSPRSPARALDAEEATVSPWSATPLPLGAEEPAGGAGTPAEAAEGVPAGEAAAGAARAGSQDSWFRMPSLRLPSFWRSSPEQGGAGAPAAAPRPGVCAPGSEVETDVAGALGGGLLRPGLGSEPPLPPATTSPEEPPTAQAPPGPGEGPLSGTGPPSPRPEGPLRLKASRTDAPARVSVVGQAWEDSVLTVRFPKLKVPRFTFPAPGGEADVFVPPAAAAREVWRPDGSLALALRGEAPGAWGVSILQAGGTPGLQPPPEAPALPAEAGPISKVRVHIQGARVESREATVHTRVLTQAGPSQIQIVREAEIPASEVQTPAYGFSLLKGQVPESPLRAQVQVVTQAAERAPGAPQPDAETFEILSSGTDAGPQTTTSAGSEGSSGPQPADSGSDEEPAEILEFPPEDGREGDEAAGEKPESKRASGRFRFWLPSIGFSSGAPDAGATATTGEEPTPAPVQTQPEARPAAEPPRKQEKAGWFRFPRLGFSAAPGRKGESTGGAPAQAQPPEEAVTFFDARESLSPEDREEEPGEPATATATATATREPGGKAAAQPAPRAQ</sequence>
<evidence type="ECO:0000313" key="6">
    <source>
        <dbReference type="Proteomes" id="UP000558488"/>
    </source>
</evidence>
<dbReference type="FunFam" id="2.30.42.10:FF:000225">
    <property type="entry name" value="AHNAK2 isoform 1"/>
    <property type="match status" value="1"/>
</dbReference>
<feature type="domain" description="PDZ" evidence="4">
    <location>
        <begin position="109"/>
        <end position="176"/>
    </location>
</feature>
<feature type="region of interest" description="Disordered" evidence="3">
    <location>
        <begin position="789"/>
        <end position="821"/>
    </location>
</feature>
<evidence type="ECO:0000256" key="2">
    <source>
        <dbReference type="ARBA" id="ARBA00023242"/>
    </source>
</evidence>
<reference evidence="5 6" key="1">
    <citation type="journal article" date="2020" name="Nature">
        <title>Six reference-quality genomes reveal evolution of bat adaptations.</title>
        <authorList>
            <person name="Jebb D."/>
            <person name="Huang Z."/>
            <person name="Pippel M."/>
            <person name="Hughes G.M."/>
            <person name="Lavrichenko K."/>
            <person name="Devanna P."/>
            <person name="Winkler S."/>
            <person name="Jermiin L.S."/>
            <person name="Skirmuntt E.C."/>
            <person name="Katzourakis A."/>
            <person name="Burkitt-Gray L."/>
            <person name="Ray D.A."/>
            <person name="Sullivan K.A.M."/>
            <person name="Roscito J.G."/>
            <person name="Kirilenko B.M."/>
            <person name="Davalos L.M."/>
            <person name="Corthals A.P."/>
            <person name="Power M.L."/>
            <person name="Jones G."/>
            <person name="Ransome R.D."/>
            <person name="Dechmann D.K.N."/>
            <person name="Locatelli A.G."/>
            <person name="Puechmaille S.J."/>
            <person name="Fedrigo O."/>
            <person name="Jarvis E.D."/>
            <person name="Hiller M."/>
            <person name="Vernes S.C."/>
            <person name="Myers E.W."/>
            <person name="Teeling E.C."/>
        </authorList>
    </citation>
    <scope>NUCLEOTIDE SEQUENCE [LARGE SCALE GENOMIC DNA]</scope>
    <source>
        <strain evidence="5">MPipKuh1</strain>
        <tissue evidence="5">Flight muscle</tissue>
    </source>
</reference>
<dbReference type="EMBL" id="JACAGB010000107">
    <property type="protein sequence ID" value="KAF6270092.1"/>
    <property type="molecule type" value="Genomic_DNA"/>
</dbReference>
<comment type="subcellular location">
    <subcellularLocation>
        <location evidence="1">Nucleus</location>
    </subcellularLocation>
</comment>
<feature type="compositionally biased region" description="Low complexity" evidence="3">
    <location>
        <begin position="3180"/>
        <end position="3193"/>
    </location>
</feature>
<feature type="region of interest" description="Disordered" evidence="3">
    <location>
        <begin position="194"/>
        <end position="295"/>
    </location>
</feature>
<name>A0A7J7R1Y6_PIPKU</name>
<feature type="compositionally biased region" description="Basic and acidic residues" evidence="3">
    <location>
        <begin position="3053"/>
        <end position="3070"/>
    </location>
</feature>
<feature type="compositionally biased region" description="Basic and acidic residues" evidence="3">
    <location>
        <begin position="323"/>
        <end position="335"/>
    </location>
</feature>
<dbReference type="PROSITE" id="PS50106">
    <property type="entry name" value="PDZ"/>
    <property type="match status" value="1"/>
</dbReference>
<dbReference type="Proteomes" id="UP000558488">
    <property type="component" value="Unassembled WGS sequence"/>
</dbReference>
<evidence type="ECO:0000313" key="5">
    <source>
        <dbReference type="EMBL" id="KAF6270092.1"/>
    </source>
</evidence>
<feature type="compositionally biased region" description="Low complexity" evidence="3">
    <location>
        <begin position="3087"/>
        <end position="3101"/>
    </location>
</feature>
<feature type="region of interest" description="Disordered" evidence="3">
    <location>
        <begin position="2640"/>
        <end position="2822"/>
    </location>
</feature>
<dbReference type="SUPFAM" id="SSF50156">
    <property type="entry name" value="PDZ domain-like"/>
    <property type="match status" value="1"/>
</dbReference>
<proteinExistence type="predicted"/>
<dbReference type="SMART" id="SM00228">
    <property type="entry name" value="PDZ"/>
    <property type="match status" value="1"/>
</dbReference>
<dbReference type="GO" id="GO:0043034">
    <property type="term" value="C:costamere"/>
    <property type="evidence" value="ECO:0007669"/>
    <property type="project" value="TreeGrafter"/>
</dbReference>
<evidence type="ECO:0000256" key="1">
    <source>
        <dbReference type="ARBA" id="ARBA00004123"/>
    </source>
</evidence>
<dbReference type="Gene3D" id="2.30.42.10">
    <property type="match status" value="1"/>
</dbReference>
<dbReference type="InterPro" id="IPR036034">
    <property type="entry name" value="PDZ_sf"/>
</dbReference>
<protein>
    <submittedName>
        <fullName evidence="5">AHNAK nucleoprotein 2</fullName>
    </submittedName>
</protein>
<gene>
    <name evidence="5" type="ORF">mPipKuh1_000467</name>
</gene>
<feature type="compositionally biased region" description="Low complexity" evidence="3">
    <location>
        <begin position="3021"/>
        <end position="3032"/>
    </location>
</feature>
<dbReference type="InterPro" id="IPR001478">
    <property type="entry name" value="PDZ"/>
</dbReference>
<feature type="compositionally biased region" description="Basic and acidic residues" evidence="3">
    <location>
        <begin position="2438"/>
        <end position="2451"/>
    </location>
</feature>
<feature type="compositionally biased region" description="Pro residues" evidence="3">
    <location>
        <begin position="2772"/>
        <end position="2794"/>
    </location>
</feature>
<dbReference type="InterPro" id="IPR052082">
    <property type="entry name" value="Myelin_sheath_structural"/>
</dbReference>
<dbReference type="GO" id="GO:0005634">
    <property type="term" value="C:nucleus"/>
    <property type="evidence" value="ECO:0007669"/>
    <property type="project" value="UniProtKB-SubCell"/>
</dbReference>
<keyword evidence="6" id="KW-1185">Reference proteome</keyword>
<evidence type="ECO:0000256" key="3">
    <source>
        <dbReference type="SAM" id="MobiDB-lite"/>
    </source>
</evidence>
<feature type="compositionally biased region" description="Low complexity" evidence="3">
    <location>
        <begin position="2676"/>
        <end position="2707"/>
    </location>
</feature>
<dbReference type="GO" id="GO:0043484">
    <property type="term" value="P:regulation of RNA splicing"/>
    <property type="evidence" value="ECO:0007669"/>
    <property type="project" value="TreeGrafter"/>
</dbReference>
<feature type="region of interest" description="Disordered" evidence="3">
    <location>
        <begin position="15"/>
        <end position="56"/>
    </location>
</feature>
<feature type="compositionally biased region" description="Low complexity" evidence="3">
    <location>
        <begin position="2735"/>
        <end position="2748"/>
    </location>
</feature>
<feature type="compositionally biased region" description="Basic and acidic residues" evidence="3">
    <location>
        <begin position="229"/>
        <end position="240"/>
    </location>
</feature>
<feature type="region of interest" description="Disordered" evidence="3">
    <location>
        <begin position="3012"/>
        <end position="3207"/>
    </location>
</feature>
<feature type="region of interest" description="Disordered" evidence="3">
    <location>
        <begin position="320"/>
        <end position="360"/>
    </location>
</feature>
<keyword evidence="2" id="KW-0539">Nucleus</keyword>
<comment type="caution">
    <text evidence="5">The sequence shown here is derived from an EMBL/GenBank/DDBJ whole genome shotgun (WGS) entry which is preliminary data.</text>
</comment>
<dbReference type="PANTHER" id="PTHR23348">
    <property type="entry name" value="PERIAXIN/AHNAK"/>
    <property type="match status" value="1"/>
</dbReference>
<feature type="region of interest" description="Disordered" evidence="3">
    <location>
        <begin position="2563"/>
        <end position="2619"/>
    </location>
</feature>